<comment type="caution">
    <text evidence="3">The sequence shown here is derived from an EMBL/GenBank/DDBJ whole genome shotgun (WGS) entry which is preliminary data.</text>
</comment>
<dbReference type="GO" id="GO:0004519">
    <property type="term" value="F:endonuclease activity"/>
    <property type="evidence" value="ECO:0007669"/>
    <property type="project" value="UniProtKB-KW"/>
</dbReference>
<evidence type="ECO:0000259" key="2">
    <source>
        <dbReference type="SMART" id="SM00507"/>
    </source>
</evidence>
<evidence type="ECO:0000313" key="3">
    <source>
        <dbReference type="EMBL" id="MFC0581195.1"/>
    </source>
</evidence>
<protein>
    <submittedName>
        <fullName evidence="3">HNH endonuclease signature motif containing protein</fullName>
    </submittedName>
</protein>
<keyword evidence="3" id="KW-0540">Nuclease</keyword>
<keyword evidence="3" id="KW-0378">Hydrolase</keyword>
<keyword evidence="3" id="KW-0255">Endonuclease</keyword>
<feature type="domain" description="HNH nuclease" evidence="2">
    <location>
        <begin position="36"/>
        <end position="88"/>
    </location>
</feature>
<dbReference type="EMBL" id="JBHLUB010000002">
    <property type="protein sequence ID" value="MFC0581195.1"/>
    <property type="molecule type" value="Genomic_DNA"/>
</dbReference>
<dbReference type="CDD" id="cd00085">
    <property type="entry name" value="HNHc"/>
    <property type="match status" value="1"/>
</dbReference>
<name>A0ABV6P810_9MICC</name>
<keyword evidence="4" id="KW-1185">Reference proteome</keyword>
<evidence type="ECO:0000256" key="1">
    <source>
        <dbReference type="SAM" id="MobiDB-lite"/>
    </source>
</evidence>
<dbReference type="InterPro" id="IPR003615">
    <property type="entry name" value="HNH_nuc"/>
</dbReference>
<proteinExistence type="predicted"/>
<sequence length="145" mass="16261">MSQLIGRATAFRAVLTDPITGYPLGVGRKSYRVPAHIRELIMLRDQQCRHPGCERPAAAAEMDHVDPWANGGHTGYAEMVAKCPEHHRGKTAGWYRDQFEPEAGDGSLTFEDPRSGQRRTSTPPFPMDPKAWEAYRVENTVEPPF</sequence>
<dbReference type="SMART" id="SM00507">
    <property type="entry name" value="HNHc"/>
    <property type="match status" value="1"/>
</dbReference>
<evidence type="ECO:0000313" key="4">
    <source>
        <dbReference type="Proteomes" id="UP001589862"/>
    </source>
</evidence>
<dbReference type="Gene3D" id="1.10.30.50">
    <property type="match status" value="1"/>
</dbReference>
<reference evidence="3 4" key="1">
    <citation type="submission" date="2024-09" db="EMBL/GenBank/DDBJ databases">
        <authorList>
            <person name="Sun Q."/>
            <person name="Mori K."/>
        </authorList>
    </citation>
    <scope>NUCLEOTIDE SEQUENCE [LARGE SCALE GENOMIC DNA]</scope>
    <source>
        <strain evidence="3 4">NCAIM B.02604</strain>
    </source>
</reference>
<gene>
    <name evidence="3" type="ORF">ACFFFR_02170</name>
</gene>
<dbReference type="Proteomes" id="UP001589862">
    <property type="component" value="Unassembled WGS sequence"/>
</dbReference>
<feature type="region of interest" description="Disordered" evidence="1">
    <location>
        <begin position="98"/>
        <end position="130"/>
    </location>
</feature>
<dbReference type="RefSeq" id="WP_377457879.1">
    <property type="nucleotide sequence ID" value="NZ_JBHLUB010000002.1"/>
</dbReference>
<accession>A0ABV6P810</accession>
<organism evidence="3 4">
    <name type="scientific">Micrococcoides hystricis</name>
    <dbReference type="NCBI Taxonomy" id="1572761"/>
    <lineage>
        <taxon>Bacteria</taxon>
        <taxon>Bacillati</taxon>
        <taxon>Actinomycetota</taxon>
        <taxon>Actinomycetes</taxon>
        <taxon>Micrococcales</taxon>
        <taxon>Micrococcaceae</taxon>
        <taxon>Micrococcoides</taxon>
    </lineage>
</organism>